<dbReference type="AlphaFoldDB" id="A0A2H3BMD4"/>
<organism evidence="2 3">
    <name type="scientific">Armillaria solidipes</name>
    <dbReference type="NCBI Taxonomy" id="1076256"/>
    <lineage>
        <taxon>Eukaryota</taxon>
        <taxon>Fungi</taxon>
        <taxon>Dikarya</taxon>
        <taxon>Basidiomycota</taxon>
        <taxon>Agaricomycotina</taxon>
        <taxon>Agaricomycetes</taxon>
        <taxon>Agaricomycetidae</taxon>
        <taxon>Agaricales</taxon>
        <taxon>Marasmiineae</taxon>
        <taxon>Physalacriaceae</taxon>
        <taxon>Armillaria</taxon>
    </lineage>
</organism>
<sequence>MFVPMDREDAERRPVDIDPNNIHGNPIGFSWYIGSEGGGFVIPKAFKKYNSRCINDTPMGYLHFLVKKSRQPDHSLWLTRYADLFSAINMYIEGLKEYAKREYSSFVVPFGRKHRGKRLDQCSDEEWMLWTMNQPILTDKWTVYFRAVEYFLENPELEYDPTSERVEYVNDLDPRFEDDDEEKEFNDTYDTNDGFVQSDSEPLLVESDYDPAKDHIFNRGQLFVSGNSYQGVSKDGRTSGFGSKRKRAASTSESEAEDSSGSSALEADDGHGECQIICTVRSMIKSTTVSDSQVEETTEKATASKKSVSGRKIVAKKRKRSSHKKTFVVENIKLDGSDEYVPSDTEVRLIFSLRRILLVIGQDTPDGMNRLDLLSIDLLTVSALSRTH</sequence>
<name>A0A2H3BMD4_9AGAR</name>
<evidence type="ECO:0000313" key="2">
    <source>
        <dbReference type="EMBL" id="PBK67188.1"/>
    </source>
</evidence>
<protein>
    <submittedName>
        <fullName evidence="2">Uncharacterized protein</fullName>
    </submittedName>
</protein>
<keyword evidence="3" id="KW-1185">Reference proteome</keyword>
<feature type="region of interest" description="Disordered" evidence="1">
    <location>
        <begin position="175"/>
        <end position="197"/>
    </location>
</feature>
<gene>
    <name evidence="2" type="ORF">ARMSODRAFT_959344</name>
</gene>
<feature type="compositionally biased region" description="Low complexity" evidence="1">
    <location>
        <begin position="249"/>
        <end position="265"/>
    </location>
</feature>
<reference evidence="3" key="1">
    <citation type="journal article" date="2017" name="Nat. Ecol. Evol.">
        <title>Genome expansion and lineage-specific genetic innovations in the forest pathogenic fungi Armillaria.</title>
        <authorList>
            <person name="Sipos G."/>
            <person name="Prasanna A.N."/>
            <person name="Walter M.C."/>
            <person name="O'Connor E."/>
            <person name="Balint B."/>
            <person name="Krizsan K."/>
            <person name="Kiss B."/>
            <person name="Hess J."/>
            <person name="Varga T."/>
            <person name="Slot J."/>
            <person name="Riley R."/>
            <person name="Boka B."/>
            <person name="Rigling D."/>
            <person name="Barry K."/>
            <person name="Lee J."/>
            <person name="Mihaltcheva S."/>
            <person name="LaButti K."/>
            <person name="Lipzen A."/>
            <person name="Waldron R."/>
            <person name="Moloney N.M."/>
            <person name="Sperisen C."/>
            <person name="Kredics L."/>
            <person name="Vagvoelgyi C."/>
            <person name="Patrignani A."/>
            <person name="Fitzpatrick D."/>
            <person name="Nagy I."/>
            <person name="Doyle S."/>
            <person name="Anderson J.B."/>
            <person name="Grigoriev I.V."/>
            <person name="Gueldener U."/>
            <person name="Muensterkoetter M."/>
            <person name="Nagy L.G."/>
        </authorList>
    </citation>
    <scope>NUCLEOTIDE SEQUENCE [LARGE SCALE GENOMIC DNA]</scope>
    <source>
        <strain evidence="3">28-4</strain>
    </source>
</reference>
<feature type="compositionally biased region" description="Polar residues" evidence="1">
    <location>
        <begin position="188"/>
        <end position="197"/>
    </location>
</feature>
<dbReference type="Proteomes" id="UP000218334">
    <property type="component" value="Unassembled WGS sequence"/>
</dbReference>
<evidence type="ECO:0000256" key="1">
    <source>
        <dbReference type="SAM" id="MobiDB-lite"/>
    </source>
</evidence>
<accession>A0A2H3BMD4</accession>
<dbReference type="EMBL" id="KZ293437">
    <property type="protein sequence ID" value="PBK67188.1"/>
    <property type="molecule type" value="Genomic_DNA"/>
</dbReference>
<feature type="region of interest" description="Disordered" evidence="1">
    <location>
        <begin position="233"/>
        <end position="268"/>
    </location>
</feature>
<evidence type="ECO:0000313" key="3">
    <source>
        <dbReference type="Proteomes" id="UP000218334"/>
    </source>
</evidence>
<proteinExistence type="predicted"/>